<dbReference type="InterPro" id="IPR039672">
    <property type="entry name" value="MFS_2"/>
</dbReference>
<feature type="transmembrane region" description="Helical" evidence="8">
    <location>
        <begin position="307"/>
        <end position="324"/>
    </location>
</feature>
<keyword evidence="4" id="KW-1003">Cell membrane</keyword>
<evidence type="ECO:0000313" key="9">
    <source>
        <dbReference type="EMBL" id="KMS56532.1"/>
    </source>
</evidence>
<dbReference type="PATRIC" id="fig|1114963.3.peg.2150"/>
<evidence type="ECO:0000256" key="4">
    <source>
        <dbReference type="ARBA" id="ARBA00022475"/>
    </source>
</evidence>
<dbReference type="PANTHER" id="PTHR11328">
    <property type="entry name" value="MAJOR FACILITATOR SUPERFAMILY DOMAIN-CONTAINING PROTEIN"/>
    <property type="match status" value="1"/>
</dbReference>
<dbReference type="Proteomes" id="UP000052268">
    <property type="component" value="Unassembled WGS sequence"/>
</dbReference>
<dbReference type="OrthoDB" id="9764596at2"/>
<feature type="transmembrane region" description="Helical" evidence="8">
    <location>
        <begin position="417"/>
        <end position="443"/>
    </location>
</feature>
<protein>
    <submittedName>
        <fullName evidence="9">MFS transporter</fullName>
    </submittedName>
</protein>
<organism evidence="9 10">
    <name type="scientific">Novosphingobium barchaimii LL02</name>
    <dbReference type="NCBI Taxonomy" id="1114963"/>
    <lineage>
        <taxon>Bacteria</taxon>
        <taxon>Pseudomonadati</taxon>
        <taxon>Pseudomonadota</taxon>
        <taxon>Alphaproteobacteria</taxon>
        <taxon>Sphingomonadales</taxon>
        <taxon>Sphingomonadaceae</taxon>
        <taxon>Novosphingobium</taxon>
    </lineage>
</organism>
<dbReference type="Gene3D" id="1.20.1250.20">
    <property type="entry name" value="MFS general substrate transporter like domains"/>
    <property type="match status" value="2"/>
</dbReference>
<evidence type="ECO:0000256" key="2">
    <source>
        <dbReference type="ARBA" id="ARBA00009617"/>
    </source>
</evidence>
<feature type="transmembrane region" description="Helical" evidence="8">
    <location>
        <begin position="55"/>
        <end position="78"/>
    </location>
</feature>
<dbReference type="CDD" id="cd17332">
    <property type="entry name" value="MFS_MelB_like"/>
    <property type="match status" value="1"/>
</dbReference>
<keyword evidence="7 8" id="KW-0472">Membrane</keyword>
<feature type="transmembrane region" description="Helical" evidence="8">
    <location>
        <begin position="330"/>
        <end position="352"/>
    </location>
</feature>
<feature type="transmembrane region" description="Helical" evidence="8">
    <location>
        <begin position="191"/>
        <end position="211"/>
    </location>
</feature>
<dbReference type="InterPro" id="IPR036259">
    <property type="entry name" value="MFS_trans_sf"/>
</dbReference>
<reference evidence="9 10" key="1">
    <citation type="journal article" date="2015" name="G3 (Bethesda)">
        <title>Insights into Ongoing Evolution of the Hexachlorocyclohexane Catabolic Pathway from Comparative Genomics of Ten Sphingomonadaceae Strains.</title>
        <authorList>
            <person name="Pearce S.L."/>
            <person name="Oakeshott J.G."/>
            <person name="Pandey G."/>
        </authorList>
    </citation>
    <scope>NUCLEOTIDE SEQUENCE [LARGE SCALE GENOMIC DNA]</scope>
    <source>
        <strain evidence="9 10">LL02</strain>
    </source>
</reference>
<evidence type="ECO:0000256" key="8">
    <source>
        <dbReference type="SAM" id="Phobius"/>
    </source>
</evidence>
<feature type="transmembrane region" description="Helical" evidence="8">
    <location>
        <begin position="373"/>
        <end position="397"/>
    </location>
</feature>
<evidence type="ECO:0000256" key="6">
    <source>
        <dbReference type="ARBA" id="ARBA00022989"/>
    </source>
</evidence>
<dbReference type="PROSITE" id="PS00872">
    <property type="entry name" value="NA_GALACTOSIDE_SYMP"/>
    <property type="match status" value="1"/>
</dbReference>
<dbReference type="EMBL" id="JACU01000004">
    <property type="protein sequence ID" value="KMS56532.1"/>
    <property type="molecule type" value="Genomic_DNA"/>
</dbReference>
<dbReference type="GO" id="GO:0015293">
    <property type="term" value="F:symporter activity"/>
    <property type="evidence" value="ECO:0007669"/>
    <property type="project" value="InterPro"/>
</dbReference>
<sequence>MTMPRSKDDAADARLSIGTCLGFGIGTVGVSIMLNTVTTYFPAMMSTVLGQSPEIAGYLLMISKLADAVIDVAIGSLSDRARTRWGRRKPFLLGGALLSAISFVMLFAPPVMSEGTLLVWMIAGLVIYSTAYSLFNVPYMALPAELTDGFHERTRLISFRTVFVSIGQLLAMAGTAWLIQSGGAGRSGFATMGLVMALIIAGSMTATALAVPVKHGAAPKAGQHLPGFAQIRAIARNRPFMMLLGAKVFQFLSFASVASTMLLYMLNVVGVGYSGQIAFAVTQNVVTALAMPLWVWTGKRFGKRRTYLAGVVLFCLTTLSWLFADHSITTLGIVLRGIFGGLGSGAIILMSISMLGDTQAYDRLLTGEAREGLLSSAIAVIEKVSFALGVAVLGIFLHGLGYVPTTGGAIVAQPASALLALKLGFSVIPACMFAINGLFLWAYDLDEDKLAAARLETAEVTGNALA</sequence>
<dbReference type="GO" id="GO:0005886">
    <property type="term" value="C:plasma membrane"/>
    <property type="evidence" value="ECO:0007669"/>
    <property type="project" value="UniProtKB-SubCell"/>
</dbReference>
<dbReference type="SUPFAM" id="SSF103473">
    <property type="entry name" value="MFS general substrate transporter"/>
    <property type="match status" value="1"/>
</dbReference>
<evidence type="ECO:0000313" key="10">
    <source>
        <dbReference type="Proteomes" id="UP000052268"/>
    </source>
</evidence>
<evidence type="ECO:0000256" key="5">
    <source>
        <dbReference type="ARBA" id="ARBA00022692"/>
    </source>
</evidence>
<feature type="transmembrane region" description="Helical" evidence="8">
    <location>
        <begin position="21"/>
        <end position="43"/>
    </location>
</feature>
<dbReference type="GO" id="GO:0008643">
    <property type="term" value="P:carbohydrate transport"/>
    <property type="evidence" value="ECO:0007669"/>
    <property type="project" value="InterPro"/>
</dbReference>
<evidence type="ECO:0000256" key="3">
    <source>
        <dbReference type="ARBA" id="ARBA00022448"/>
    </source>
</evidence>
<dbReference type="Pfam" id="PF13347">
    <property type="entry name" value="MFS_2"/>
    <property type="match status" value="1"/>
</dbReference>
<dbReference type="GO" id="GO:0006814">
    <property type="term" value="P:sodium ion transport"/>
    <property type="evidence" value="ECO:0007669"/>
    <property type="project" value="InterPro"/>
</dbReference>
<comment type="similarity">
    <text evidence="2">Belongs to the sodium:galactoside symporter (TC 2.A.2) family.</text>
</comment>
<comment type="subcellular location">
    <subcellularLocation>
        <location evidence="1">Cell membrane</location>
        <topology evidence="1">Multi-pass membrane protein</topology>
    </subcellularLocation>
</comment>
<proteinExistence type="inferred from homology"/>
<dbReference type="InterPro" id="IPR018043">
    <property type="entry name" value="Na/Gal_symport_CS"/>
</dbReference>
<evidence type="ECO:0000256" key="7">
    <source>
        <dbReference type="ARBA" id="ARBA00023136"/>
    </source>
</evidence>
<comment type="caution">
    <text evidence="9">The sequence shown here is derived from an EMBL/GenBank/DDBJ whole genome shotgun (WGS) entry which is preliminary data.</text>
</comment>
<gene>
    <name evidence="9" type="ORF">V474_16580</name>
</gene>
<evidence type="ECO:0000256" key="1">
    <source>
        <dbReference type="ARBA" id="ARBA00004651"/>
    </source>
</evidence>
<keyword evidence="6 8" id="KW-1133">Transmembrane helix</keyword>
<accession>A0A0J7XYH7</accession>
<name>A0A0J7XYH7_9SPHN</name>
<dbReference type="PANTHER" id="PTHR11328:SF24">
    <property type="entry name" value="MAJOR FACILITATOR SUPERFAMILY (MFS) PROFILE DOMAIN-CONTAINING PROTEIN"/>
    <property type="match status" value="1"/>
</dbReference>
<feature type="transmembrane region" description="Helical" evidence="8">
    <location>
        <begin position="240"/>
        <end position="265"/>
    </location>
</feature>
<keyword evidence="3" id="KW-0813">Transport</keyword>
<feature type="transmembrane region" description="Helical" evidence="8">
    <location>
        <begin position="156"/>
        <end position="179"/>
    </location>
</feature>
<feature type="transmembrane region" description="Helical" evidence="8">
    <location>
        <begin position="277"/>
        <end position="295"/>
    </location>
</feature>
<keyword evidence="5 8" id="KW-0812">Transmembrane</keyword>
<keyword evidence="10" id="KW-1185">Reference proteome</keyword>
<feature type="transmembrane region" description="Helical" evidence="8">
    <location>
        <begin position="117"/>
        <end position="135"/>
    </location>
</feature>
<dbReference type="AlphaFoldDB" id="A0A0J7XYH7"/>
<feature type="transmembrane region" description="Helical" evidence="8">
    <location>
        <begin position="90"/>
        <end position="111"/>
    </location>
</feature>